<evidence type="ECO:0008006" key="3">
    <source>
        <dbReference type="Google" id="ProtNLM"/>
    </source>
</evidence>
<dbReference type="Proteomes" id="UP000176404">
    <property type="component" value="Unassembled WGS sequence"/>
</dbReference>
<dbReference type="AlphaFoldDB" id="A0A1F8B849"/>
<sequence>MPTQIVFRAGNSNVVAIPKNLSRELGFKSGLNVVVSKIPGEDAIVIRKATKAAKVKEKTIDREFKNWLDNVLQEDKEILDELAVR</sequence>
<comment type="caution">
    <text evidence="1">The sequence shown here is derived from an EMBL/GenBank/DDBJ whole genome shotgun (WGS) entry which is preliminary data.</text>
</comment>
<gene>
    <name evidence="1" type="ORF">A2892_02755</name>
</gene>
<name>A0A1F8B849_9BACT</name>
<dbReference type="EMBL" id="MGHD01000012">
    <property type="protein sequence ID" value="OGM59879.1"/>
    <property type="molecule type" value="Genomic_DNA"/>
</dbReference>
<dbReference type="Gene3D" id="2.10.260.10">
    <property type="match status" value="1"/>
</dbReference>
<dbReference type="SUPFAM" id="SSF89447">
    <property type="entry name" value="AbrB/MazE/MraZ-like"/>
    <property type="match status" value="1"/>
</dbReference>
<proteinExistence type="predicted"/>
<dbReference type="STRING" id="1802517.A2892_02755"/>
<protein>
    <recommendedName>
        <fullName evidence="3">SpoVT-AbrB domain-containing protein</fullName>
    </recommendedName>
</protein>
<organism evidence="1 2">
    <name type="scientific">Candidatus Woesebacteria bacterium RIFCSPLOWO2_01_FULL_39_10b</name>
    <dbReference type="NCBI Taxonomy" id="1802517"/>
    <lineage>
        <taxon>Bacteria</taxon>
        <taxon>Candidatus Woeseibacteriota</taxon>
    </lineage>
</organism>
<evidence type="ECO:0000313" key="1">
    <source>
        <dbReference type="EMBL" id="OGM59879.1"/>
    </source>
</evidence>
<evidence type="ECO:0000313" key="2">
    <source>
        <dbReference type="Proteomes" id="UP000176404"/>
    </source>
</evidence>
<dbReference type="InterPro" id="IPR037914">
    <property type="entry name" value="SpoVT-AbrB_sf"/>
</dbReference>
<accession>A0A1F8B849</accession>
<reference evidence="1 2" key="1">
    <citation type="journal article" date="2016" name="Nat. Commun.">
        <title>Thousands of microbial genomes shed light on interconnected biogeochemical processes in an aquifer system.</title>
        <authorList>
            <person name="Anantharaman K."/>
            <person name="Brown C.T."/>
            <person name="Hug L.A."/>
            <person name="Sharon I."/>
            <person name="Castelle C.J."/>
            <person name="Probst A.J."/>
            <person name="Thomas B.C."/>
            <person name="Singh A."/>
            <person name="Wilkins M.J."/>
            <person name="Karaoz U."/>
            <person name="Brodie E.L."/>
            <person name="Williams K.H."/>
            <person name="Hubbard S.S."/>
            <person name="Banfield J.F."/>
        </authorList>
    </citation>
    <scope>NUCLEOTIDE SEQUENCE [LARGE SCALE GENOMIC DNA]</scope>
</reference>